<dbReference type="Pfam" id="PF04542">
    <property type="entry name" value="Sigma70_r2"/>
    <property type="match status" value="1"/>
</dbReference>
<dbReference type="GO" id="GO:0016987">
    <property type="term" value="F:sigma factor activity"/>
    <property type="evidence" value="ECO:0007669"/>
    <property type="project" value="UniProtKB-KW"/>
</dbReference>
<evidence type="ECO:0000259" key="5">
    <source>
        <dbReference type="Pfam" id="PF04542"/>
    </source>
</evidence>
<dbReference type="NCBIfam" id="TIGR02937">
    <property type="entry name" value="sigma70-ECF"/>
    <property type="match status" value="1"/>
</dbReference>
<dbReference type="PANTHER" id="PTHR43133">
    <property type="entry name" value="RNA POLYMERASE ECF-TYPE SIGMA FACTO"/>
    <property type="match status" value="1"/>
</dbReference>
<dbReference type="AlphaFoldDB" id="A0A9D9IG66"/>
<feature type="domain" description="RNA polymerase sigma factor 70 region 4 type 2" evidence="6">
    <location>
        <begin position="109"/>
        <end position="160"/>
    </location>
</feature>
<dbReference type="InterPro" id="IPR039425">
    <property type="entry name" value="RNA_pol_sigma-70-like"/>
</dbReference>
<evidence type="ECO:0000256" key="2">
    <source>
        <dbReference type="ARBA" id="ARBA00023015"/>
    </source>
</evidence>
<feature type="domain" description="RNA polymerase sigma-70 region 2" evidence="5">
    <location>
        <begin position="10"/>
        <end position="76"/>
    </location>
</feature>
<gene>
    <name evidence="7" type="ORF">IAB82_07530</name>
</gene>
<keyword evidence="3" id="KW-0731">Sigma factor</keyword>
<dbReference type="Proteomes" id="UP000823603">
    <property type="component" value="Unassembled WGS sequence"/>
</dbReference>
<organism evidence="7 8">
    <name type="scientific">Candidatus Cryptobacteroides faecavium</name>
    <dbReference type="NCBI Taxonomy" id="2840762"/>
    <lineage>
        <taxon>Bacteria</taxon>
        <taxon>Pseudomonadati</taxon>
        <taxon>Bacteroidota</taxon>
        <taxon>Bacteroidia</taxon>
        <taxon>Bacteroidales</taxon>
        <taxon>Candidatus Cryptobacteroides</taxon>
    </lineage>
</organism>
<proteinExistence type="inferred from homology"/>
<name>A0A9D9IG66_9BACT</name>
<dbReference type="Gene3D" id="1.10.10.10">
    <property type="entry name" value="Winged helix-like DNA-binding domain superfamily/Winged helix DNA-binding domain"/>
    <property type="match status" value="1"/>
</dbReference>
<dbReference type="InterPro" id="IPR014284">
    <property type="entry name" value="RNA_pol_sigma-70_dom"/>
</dbReference>
<dbReference type="SUPFAM" id="SSF88946">
    <property type="entry name" value="Sigma2 domain of RNA polymerase sigma factors"/>
    <property type="match status" value="1"/>
</dbReference>
<reference evidence="7" key="1">
    <citation type="submission" date="2020-10" db="EMBL/GenBank/DDBJ databases">
        <authorList>
            <person name="Gilroy R."/>
        </authorList>
    </citation>
    <scope>NUCLEOTIDE SEQUENCE</scope>
    <source>
        <strain evidence="7">B2-22910</strain>
    </source>
</reference>
<protein>
    <submittedName>
        <fullName evidence="7">RNA polymerase sigma factor</fullName>
    </submittedName>
</protein>
<dbReference type="InterPro" id="IPR007627">
    <property type="entry name" value="RNA_pol_sigma70_r2"/>
</dbReference>
<keyword evidence="4" id="KW-0804">Transcription</keyword>
<reference evidence="7" key="2">
    <citation type="journal article" date="2021" name="PeerJ">
        <title>Extensive microbial diversity within the chicken gut microbiome revealed by metagenomics and culture.</title>
        <authorList>
            <person name="Gilroy R."/>
            <person name="Ravi A."/>
            <person name="Getino M."/>
            <person name="Pursley I."/>
            <person name="Horton D.L."/>
            <person name="Alikhan N.F."/>
            <person name="Baker D."/>
            <person name="Gharbi K."/>
            <person name="Hall N."/>
            <person name="Watson M."/>
            <person name="Adriaenssens E.M."/>
            <person name="Foster-Nyarko E."/>
            <person name="Jarju S."/>
            <person name="Secka A."/>
            <person name="Antonio M."/>
            <person name="Oren A."/>
            <person name="Chaudhuri R.R."/>
            <person name="La Ragione R."/>
            <person name="Hildebrand F."/>
            <person name="Pallen M.J."/>
        </authorList>
    </citation>
    <scope>NUCLEOTIDE SEQUENCE</scope>
    <source>
        <strain evidence="7">B2-22910</strain>
    </source>
</reference>
<comment type="caution">
    <text evidence="7">The sequence shown here is derived from an EMBL/GenBank/DDBJ whole genome shotgun (WGS) entry which is preliminary data.</text>
</comment>
<evidence type="ECO:0000313" key="8">
    <source>
        <dbReference type="Proteomes" id="UP000823603"/>
    </source>
</evidence>
<dbReference type="InterPro" id="IPR013325">
    <property type="entry name" value="RNA_pol_sigma_r2"/>
</dbReference>
<dbReference type="SUPFAM" id="SSF88659">
    <property type="entry name" value="Sigma3 and sigma4 domains of RNA polymerase sigma factors"/>
    <property type="match status" value="1"/>
</dbReference>
<dbReference type="EMBL" id="JADIMB010000109">
    <property type="protein sequence ID" value="MBO8471625.1"/>
    <property type="molecule type" value="Genomic_DNA"/>
</dbReference>
<evidence type="ECO:0000313" key="7">
    <source>
        <dbReference type="EMBL" id="MBO8471625.1"/>
    </source>
</evidence>
<evidence type="ECO:0000259" key="6">
    <source>
        <dbReference type="Pfam" id="PF08281"/>
    </source>
</evidence>
<evidence type="ECO:0000256" key="3">
    <source>
        <dbReference type="ARBA" id="ARBA00023082"/>
    </source>
</evidence>
<dbReference type="Pfam" id="PF08281">
    <property type="entry name" value="Sigma70_r4_2"/>
    <property type="match status" value="1"/>
</dbReference>
<evidence type="ECO:0000256" key="4">
    <source>
        <dbReference type="ARBA" id="ARBA00023163"/>
    </source>
</evidence>
<sequence>MDREEAAVIFRTYSKKLFNIALRITASVPEAEEIMQESIIRYLTKAPRLDAEPMKAAWLRSTCVRLSIDWLRRTRRLQPLDSGTESIPDESGSPEDSMWGNMGKDTVAEVMSALESLPCGYRTVLVLRLIENYDYGMIAGLMHISENGVRSQYLRARRKLAGILKDRLGK</sequence>
<dbReference type="GO" id="GO:0006352">
    <property type="term" value="P:DNA-templated transcription initiation"/>
    <property type="evidence" value="ECO:0007669"/>
    <property type="project" value="InterPro"/>
</dbReference>
<dbReference type="GO" id="GO:0003677">
    <property type="term" value="F:DNA binding"/>
    <property type="evidence" value="ECO:0007669"/>
    <property type="project" value="InterPro"/>
</dbReference>
<accession>A0A9D9IG66</accession>
<dbReference type="PANTHER" id="PTHR43133:SF60">
    <property type="entry name" value="RNA POLYMERASE SIGMA FACTOR SIGV"/>
    <property type="match status" value="1"/>
</dbReference>
<comment type="similarity">
    <text evidence="1">Belongs to the sigma-70 factor family. ECF subfamily.</text>
</comment>
<dbReference type="InterPro" id="IPR013249">
    <property type="entry name" value="RNA_pol_sigma70_r4_t2"/>
</dbReference>
<keyword evidence="2" id="KW-0805">Transcription regulation</keyword>
<dbReference type="Gene3D" id="1.10.1740.10">
    <property type="match status" value="1"/>
</dbReference>
<evidence type="ECO:0000256" key="1">
    <source>
        <dbReference type="ARBA" id="ARBA00010641"/>
    </source>
</evidence>
<dbReference type="InterPro" id="IPR036388">
    <property type="entry name" value="WH-like_DNA-bd_sf"/>
</dbReference>
<dbReference type="InterPro" id="IPR013324">
    <property type="entry name" value="RNA_pol_sigma_r3/r4-like"/>
</dbReference>